<keyword evidence="3" id="KW-1185">Reference proteome</keyword>
<protein>
    <recommendedName>
        <fullName evidence="4">DUF433 domain-containing protein</fullName>
    </recommendedName>
</protein>
<reference evidence="2 3" key="1">
    <citation type="submission" date="2016-10" db="EMBL/GenBank/DDBJ databases">
        <authorList>
            <person name="de Groot N.N."/>
        </authorList>
    </citation>
    <scope>NUCLEOTIDE SEQUENCE [LARGE SCALE GENOMIC DNA]</scope>
    <source>
        <strain evidence="2 3">IBRC-M10015</strain>
    </source>
</reference>
<organism evidence="2 3">
    <name type="scientific">Halovenus aranensis</name>
    <dbReference type="NCBI Taxonomy" id="890420"/>
    <lineage>
        <taxon>Archaea</taxon>
        <taxon>Methanobacteriati</taxon>
        <taxon>Methanobacteriota</taxon>
        <taxon>Stenosarchaea group</taxon>
        <taxon>Halobacteria</taxon>
        <taxon>Halobacteriales</taxon>
        <taxon>Haloarculaceae</taxon>
        <taxon>Halovenus</taxon>
    </lineage>
</organism>
<dbReference type="SUPFAM" id="SSF46689">
    <property type="entry name" value="Homeodomain-like"/>
    <property type="match status" value="1"/>
</dbReference>
<dbReference type="OrthoDB" id="190701at2157"/>
<evidence type="ECO:0000313" key="2">
    <source>
        <dbReference type="EMBL" id="SDJ55111.1"/>
    </source>
</evidence>
<dbReference type="AlphaFoldDB" id="A0A1G8UMX4"/>
<dbReference type="Proteomes" id="UP000198856">
    <property type="component" value="Unassembled WGS sequence"/>
</dbReference>
<evidence type="ECO:0008006" key="4">
    <source>
        <dbReference type="Google" id="ProtNLM"/>
    </source>
</evidence>
<accession>A0A1G8UMX4</accession>
<name>A0A1G8UMX4_9EURY</name>
<feature type="region of interest" description="Disordered" evidence="1">
    <location>
        <begin position="69"/>
        <end position="96"/>
    </location>
</feature>
<dbReference type="RefSeq" id="WP_092700682.1">
    <property type="nucleotide sequence ID" value="NZ_FNFC01000005.1"/>
</dbReference>
<evidence type="ECO:0000313" key="3">
    <source>
        <dbReference type="Proteomes" id="UP000198856"/>
    </source>
</evidence>
<proteinExistence type="predicted"/>
<dbReference type="EMBL" id="FNFC01000005">
    <property type="protein sequence ID" value="SDJ55111.1"/>
    <property type="molecule type" value="Genomic_DNA"/>
</dbReference>
<dbReference type="Pfam" id="PF04255">
    <property type="entry name" value="DUF433"/>
    <property type="match status" value="1"/>
</dbReference>
<dbReference type="InterPro" id="IPR036388">
    <property type="entry name" value="WH-like_DNA-bd_sf"/>
</dbReference>
<sequence length="96" mass="11249">MATQEYRIVSGEESEIHKEPHIEGSRVTVRDVYVRVEHRGLSPDRVAERYNLDIADVYEALAYYHNNPEEMQQVEKRHERAGEEAKRRSSLTPPEN</sequence>
<gene>
    <name evidence="2" type="ORF">SAMN05216226_10515</name>
</gene>
<dbReference type="InterPro" id="IPR007367">
    <property type="entry name" value="DUF433"/>
</dbReference>
<dbReference type="STRING" id="890420.SAMN05216226_10515"/>
<feature type="compositionally biased region" description="Basic and acidic residues" evidence="1">
    <location>
        <begin position="73"/>
        <end position="87"/>
    </location>
</feature>
<dbReference type="InterPro" id="IPR009057">
    <property type="entry name" value="Homeodomain-like_sf"/>
</dbReference>
<dbReference type="Gene3D" id="1.10.10.10">
    <property type="entry name" value="Winged helix-like DNA-binding domain superfamily/Winged helix DNA-binding domain"/>
    <property type="match status" value="1"/>
</dbReference>
<evidence type="ECO:0000256" key="1">
    <source>
        <dbReference type="SAM" id="MobiDB-lite"/>
    </source>
</evidence>